<sequence>MDLKSAWKSLNTQNGLFTNNKGCPLNDTDNDGVPDHIDLCQNTLNNTYVDKKGCQLEDIDNDLVPNLWDECNNTPLDSCVKNGCPCLKIYTQEDMDNMVKYILQWGDTNDDGFIGLMEAINALEISSGVKKNN</sequence>
<protein>
    <submittedName>
        <fullName evidence="1">Uncharacterized protein</fullName>
    </submittedName>
</protein>
<proteinExistence type="predicted"/>
<dbReference type="GO" id="GO:0005509">
    <property type="term" value="F:calcium ion binding"/>
    <property type="evidence" value="ECO:0007669"/>
    <property type="project" value="InterPro"/>
</dbReference>
<dbReference type="InterPro" id="IPR028974">
    <property type="entry name" value="TSP_type-3_rpt"/>
</dbReference>
<dbReference type="EMBL" id="ATBP01000896">
    <property type="protein sequence ID" value="ETR68599.1"/>
    <property type="molecule type" value="Genomic_DNA"/>
</dbReference>
<dbReference type="Proteomes" id="UP000189670">
    <property type="component" value="Unassembled WGS sequence"/>
</dbReference>
<evidence type="ECO:0000313" key="1">
    <source>
        <dbReference type="EMBL" id="ETR68599.1"/>
    </source>
</evidence>
<evidence type="ECO:0000313" key="2">
    <source>
        <dbReference type="Proteomes" id="UP000189670"/>
    </source>
</evidence>
<dbReference type="AlphaFoldDB" id="A0A1V1P147"/>
<name>A0A1V1P147_9BACT</name>
<organism evidence="1 2">
    <name type="scientific">Candidatus Magnetoglobus multicellularis str. Araruama</name>
    <dbReference type="NCBI Taxonomy" id="890399"/>
    <lineage>
        <taxon>Bacteria</taxon>
        <taxon>Pseudomonadati</taxon>
        <taxon>Thermodesulfobacteriota</taxon>
        <taxon>Desulfobacteria</taxon>
        <taxon>Desulfobacterales</taxon>
        <taxon>Desulfobacteraceae</taxon>
        <taxon>Candidatus Magnetoglobus</taxon>
    </lineage>
</organism>
<accession>A0A1V1P147</accession>
<dbReference type="SUPFAM" id="SSF103647">
    <property type="entry name" value="TSP type-3 repeat"/>
    <property type="match status" value="1"/>
</dbReference>
<gene>
    <name evidence="1" type="ORF">OMM_10362</name>
</gene>
<reference evidence="2" key="1">
    <citation type="submission" date="2012-11" db="EMBL/GenBank/DDBJ databases">
        <authorList>
            <person name="Lucero-Rivera Y.E."/>
            <person name="Tovar-Ramirez D."/>
        </authorList>
    </citation>
    <scope>NUCLEOTIDE SEQUENCE [LARGE SCALE GENOMIC DNA]</scope>
    <source>
        <strain evidence="2">Araruama</strain>
    </source>
</reference>
<comment type="caution">
    <text evidence="1">The sequence shown here is derived from an EMBL/GenBank/DDBJ whole genome shotgun (WGS) entry which is preliminary data.</text>
</comment>